<accession>A0A0F8XID8</accession>
<evidence type="ECO:0000313" key="1">
    <source>
        <dbReference type="EMBL" id="KKK41874.1"/>
    </source>
</evidence>
<dbReference type="InterPro" id="IPR029040">
    <property type="entry name" value="RPABC4/Spt4"/>
</dbReference>
<dbReference type="SUPFAM" id="SSF63393">
    <property type="entry name" value="RNA polymerase subunits"/>
    <property type="match status" value="1"/>
</dbReference>
<dbReference type="EMBL" id="LAZR01070365">
    <property type="protein sequence ID" value="KKK41874.1"/>
    <property type="molecule type" value="Genomic_DNA"/>
</dbReference>
<organism evidence="1">
    <name type="scientific">marine sediment metagenome</name>
    <dbReference type="NCBI Taxonomy" id="412755"/>
    <lineage>
        <taxon>unclassified sequences</taxon>
        <taxon>metagenomes</taxon>
        <taxon>ecological metagenomes</taxon>
    </lineage>
</organism>
<reference evidence="1" key="1">
    <citation type="journal article" date="2015" name="Nature">
        <title>Complex archaea that bridge the gap between prokaryotes and eukaryotes.</title>
        <authorList>
            <person name="Spang A."/>
            <person name="Saw J.H."/>
            <person name="Jorgensen S.L."/>
            <person name="Zaremba-Niedzwiedzka K."/>
            <person name="Martijn J."/>
            <person name="Lind A.E."/>
            <person name="van Eijk R."/>
            <person name="Schleper C."/>
            <person name="Guy L."/>
            <person name="Ettema T.J."/>
        </authorList>
    </citation>
    <scope>NUCLEOTIDE SEQUENCE</scope>
</reference>
<proteinExistence type="predicted"/>
<dbReference type="AlphaFoldDB" id="A0A0F8XID8"/>
<gene>
    <name evidence="1" type="ORF">LCGC14_2470410</name>
</gene>
<comment type="caution">
    <text evidence="1">The sequence shown here is derived from an EMBL/GenBank/DDBJ whole genome shotgun (WGS) entry which is preliminary data.</text>
</comment>
<protein>
    <submittedName>
        <fullName evidence="1">Uncharacterized protein</fullName>
    </submittedName>
</protein>
<name>A0A0F8XID8_9ZZZZ</name>
<sequence>MNKKAIGKIERALDRYDIKNEDIYFDNRNFGEWYECQCCLSTVEIHNNAEPECDHCNSKLLVRKEDKKWANF</sequence>